<proteinExistence type="predicted"/>
<feature type="transmembrane region" description="Helical" evidence="5">
    <location>
        <begin position="270"/>
        <end position="290"/>
    </location>
</feature>
<evidence type="ECO:0000256" key="2">
    <source>
        <dbReference type="ARBA" id="ARBA00022692"/>
    </source>
</evidence>
<comment type="subcellular location">
    <subcellularLocation>
        <location evidence="1">Membrane</location>
        <topology evidence="1">Multi-pass membrane protein</topology>
    </subcellularLocation>
</comment>
<dbReference type="Proteomes" id="UP001549920">
    <property type="component" value="Unassembled WGS sequence"/>
</dbReference>
<comment type="caution">
    <text evidence="8">The sequence shown here is derived from an EMBL/GenBank/DDBJ whole genome shotgun (WGS) entry which is preliminary data.</text>
</comment>
<evidence type="ECO:0000256" key="4">
    <source>
        <dbReference type="ARBA" id="ARBA00023136"/>
    </source>
</evidence>
<keyword evidence="6" id="KW-0732">Signal</keyword>
<dbReference type="Gene3D" id="1.20.1070.10">
    <property type="entry name" value="Rhodopsin 7-helix transmembrane proteins"/>
    <property type="match status" value="1"/>
</dbReference>
<reference evidence="8 9" key="1">
    <citation type="submission" date="2024-06" db="EMBL/GenBank/DDBJ databases">
        <title>A chromosome-level genome assembly of beet webworm, Loxostege sticticalis.</title>
        <authorList>
            <person name="Zhang Y."/>
        </authorList>
    </citation>
    <scope>NUCLEOTIDE SEQUENCE [LARGE SCALE GENOMIC DNA]</scope>
    <source>
        <strain evidence="8">AQ026</strain>
        <tissue evidence="8">Whole body</tissue>
    </source>
</reference>
<organism evidence="8 9">
    <name type="scientific">Loxostege sticticalis</name>
    <name type="common">Beet webworm moth</name>
    <dbReference type="NCBI Taxonomy" id="481309"/>
    <lineage>
        <taxon>Eukaryota</taxon>
        <taxon>Metazoa</taxon>
        <taxon>Ecdysozoa</taxon>
        <taxon>Arthropoda</taxon>
        <taxon>Hexapoda</taxon>
        <taxon>Insecta</taxon>
        <taxon>Pterygota</taxon>
        <taxon>Neoptera</taxon>
        <taxon>Endopterygota</taxon>
        <taxon>Lepidoptera</taxon>
        <taxon>Glossata</taxon>
        <taxon>Ditrysia</taxon>
        <taxon>Pyraloidea</taxon>
        <taxon>Crambidae</taxon>
        <taxon>Pyraustinae</taxon>
        <taxon>Loxostege</taxon>
    </lineage>
</organism>
<keyword evidence="3 5" id="KW-1133">Transmembrane helix</keyword>
<evidence type="ECO:0000256" key="5">
    <source>
        <dbReference type="SAM" id="Phobius"/>
    </source>
</evidence>
<feature type="transmembrane region" description="Helical" evidence="5">
    <location>
        <begin position="311"/>
        <end position="332"/>
    </location>
</feature>
<dbReference type="InterPro" id="IPR051384">
    <property type="entry name" value="Mth_GPCR"/>
</dbReference>
<dbReference type="PROSITE" id="PS50261">
    <property type="entry name" value="G_PROTEIN_RECEP_F2_4"/>
    <property type="match status" value="1"/>
</dbReference>
<protein>
    <recommendedName>
        <fullName evidence="7">G-protein coupled receptors family 2 profile 2 domain-containing protein</fullName>
    </recommendedName>
</protein>
<dbReference type="PANTHER" id="PTHR47154">
    <property type="entry name" value="G-PROTEIN COUPLED RECEPTOR MTH-RELATED"/>
    <property type="match status" value="1"/>
</dbReference>
<evidence type="ECO:0000256" key="3">
    <source>
        <dbReference type="ARBA" id="ARBA00022989"/>
    </source>
</evidence>
<dbReference type="InterPro" id="IPR017981">
    <property type="entry name" value="GPCR_2-like_7TM"/>
</dbReference>
<evidence type="ECO:0000256" key="6">
    <source>
        <dbReference type="SAM" id="SignalP"/>
    </source>
</evidence>
<feature type="transmembrane region" description="Helical" evidence="5">
    <location>
        <begin position="401"/>
        <end position="420"/>
    </location>
</feature>
<keyword evidence="4 5" id="KW-0472">Membrane</keyword>
<feature type="signal peptide" evidence="6">
    <location>
        <begin position="1"/>
        <end position="17"/>
    </location>
</feature>
<evidence type="ECO:0000259" key="7">
    <source>
        <dbReference type="PROSITE" id="PS50261"/>
    </source>
</evidence>
<keyword evidence="2 5" id="KW-0812">Transmembrane</keyword>
<dbReference type="Pfam" id="PF00002">
    <property type="entry name" value="7tm_2"/>
    <property type="match status" value="1"/>
</dbReference>
<accession>A0ABR3I2C1</accession>
<dbReference type="CDD" id="cd15039">
    <property type="entry name" value="7tmB3_Methuselah-like"/>
    <property type="match status" value="1"/>
</dbReference>
<dbReference type="PANTHER" id="PTHR47154:SF2">
    <property type="entry name" value="G-PROTEIN COUPLED RECEPTOR MTH-RELATED"/>
    <property type="match status" value="1"/>
</dbReference>
<evidence type="ECO:0000313" key="8">
    <source>
        <dbReference type="EMBL" id="KAL0882955.1"/>
    </source>
</evidence>
<dbReference type="EMBL" id="JBEUOH010000009">
    <property type="protein sequence ID" value="KAL0882955.1"/>
    <property type="molecule type" value="Genomic_DNA"/>
</dbReference>
<feature type="transmembrane region" description="Helical" evidence="5">
    <location>
        <begin position="233"/>
        <end position="250"/>
    </location>
</feature>
<dbReference type="InterPro" id="IPR000832">
    <property type="entry name" value="GPCR_2_secretin-like"/>
</dbReference>
<feature type="transmembrane region" description="Helical" evidence="5">
    <location>
        <begin position="440"/>
        <end position="462"/>
    </location>
</feature>
<name>A0ABR3I2C1_LOXSC</name>
<evidence type="ECO:0000256" key="1">
    <source>
        <dbReference type="ARBA" id="ARBA00004141"/>
    </source>
</evidence>
<sequence length="498" mass="57701">MFKVLIFLLLCICVINCKRNKCDDKVIIELQNGTTVSDKYTYCKDKLCVFRLCPKPNNIIMHPKGGKKRCATVEEFTKLTNKSVNVPVYNQDFSKNLTLSERKLNDFHFVAYKYWKQNFKEKKGCILNFNPNSSVQHLLENGELLLLGDIKMRIPRNEYVVEFRMRETPDGQWVGPELFTWFLAIATDTCDEPMATRELYNVIGMSTSCVFMILILVVYTTFEALRGKYGKMLMAYIACFTVTFAVNVIQKVGLTYCWLGKLGCKCISPIYYFAVMATFFWLNVMSYKIWSTFRPKNKYRTIRSREQNHEFLLAALYAFGVPLLILAGLMVLDELKLTTTTPNFEKCMNFEESSLFYYVPITVILCVNLVFFVMTSYHLWQQKKGKHDLASAESRIIRRNRNYFGLYLKLSISTGLNWFLDVISVYVALPTYVEYIIDTYTLFLGVILFVICVCNRSVLSLICKRFSINSRFIYQSSMNTNNGSKKSLKRSTSSEPSS</sequence>
<evidence type="ECO:0000313" key="9">
    <source>
        <dbReference type="Proteomes" id="UP001549920"/>
    </source>
</evidence>
<keyword evidence="9" id="KW-1185">Reference proteome</keyword>
<feature type="transmembrane region" description="Helical" evidence="5">
    <location>
        <begin position="355"/>
        <end position="380"/>
    </location>
</feature>
<feature type="domain" description="G-protein coupled receptors family 2 profile 2" evidence="7">
    <location>
        <begin position="197"/>
        <end position="453"/>
    </location>
</feature>
<gene>
    <name evidence="8" type="ORF">ABMA27_016448</name>
</gene>
<feature type="chain" id="PRO_5045634285" description="G-protein coupled receptors family 2 profile 2 domain-containing protein" evidence="6">
    <location>
        <begin position="18"/>
        <end position="498"/>
    </location>
</feature>
<feature type="transmembrane region" description="Helical" evidence="5">
    <location>
        <begin position="199"/>
        <end position="221"/>
    </location>
</feature>